<evidence type="ECO:0000256" key="8">
    <source>
        <dbReference type="SAM" id="Phobius"/>
    </source>
</evidence>
<feature type="transmembrane region" description="Helical" evidence="8">
    <location>
        <begin position="243"/>
        <end position="263"/>
    </location>
</feature>
<dbReference type="EMBL" id="CP086717">
    <property type="protein sequence ID" value="WOO82682.1"/>
    <property type="molecule type" value="Genomic_DNA"/>
</dbReference>
<accession>A0AAF0YAZ3</accession>
<feature type="region of interest" description="Disordered" evidence="7">
    <location>
        <begin position="514"/>
        <end position="601"/>
    </location>
</feature>
<dbReference type="GeneID" id="87809392"/>
<evidence type="ECO:0000259" key="9">
    <source>
        <dbReference type="PROSITE" id="PS50850"/>
    </source>
</evidence>
<name>A0AAF0YAZ3_9TREE</name>
<evidence type="ECO:0000256" key="7">
    <source>
        <dbReference type="SAM" id="MobiDB-lite"/>
    </source>
</evidence>
<dbReference type="Pfam" id="PF07690">
    <property type="entry name" value="MFS_1"/>
    <property type="match status" value="1"/>
</dbReference>
<dbReference type="InterPro" id="IPR036259">
    <property type="entry name" value="MFS_trans_sf"/>
</dbReference>
<feature type="transmembrane region" description="Helical" evidence="8">
    <location>
        <begin position="348"/>
        <end position="366"/>
    </location>
</feature>
<dbReference type="Gene3D" id="1.20.1720.10">
    <property type="entry name" value="Multidrug resistance protein D"/>
    <property type="match status" value="1"/>
</dbReference>
<dbReference type="GO" id="GO:0022857">
    <property type="term" value="F:transmembrane transporter activity"/>
    <property type="evidence" value="ECO:0007669"/>
    <property type="project" value="InterPro"/>
</dbReference>
<evidence type="ECO:0000313" key="10">
    <source>
        <dbReference type="EMBL" id="WOO82682.1"/>
    </source>
</evidence>
<feature type="transmembrane region" description="Helical" evidence="8">
    <location>
        <begin position="87"/>
        <end position="106"/>
    </location>
</feature>
<feature type="compositionally biased region" description="Basic and acidic residues" evidence="7">
    <location>
        <begin position="514"/>
        <end position="524"/>
    </location>
</feature>
<dbReference type="InterPro" id="IPR011701">
    <property type="entry name" value="MFS"/>
</dbReference>
<proteinExistence type="inferred from homology"/>
<dbReference type="AlphaFoldDB" id="A0AAF0YAZ3"/>
<evidence type="ECO:0000256" key="2">
    <source>
        <dbReference type="ARBA" id="ARBA00008335"/>
    </source>
</evidence>
<evidence type="ECO:0000256" key="1">
    <source>
        <dbReference type="ARBA" id="ARBA00004127"/>
    </source>
</evidence>
<feature type="transmembrane region" description="Helical" evidence="8">
    <location>
        <begin position="21"/>
        <end position="44"/>
    </location>
</feature>
<feature type="transmembrane region" description="Helical" evidence="8">
    <location>
        <begin position="316"/>
        <end position="339"/>
    </location>
</feature>
<dbReference type="Gene3D" id="1.20.1250.20">
    <property type="entry name" value="MFS general substrate transporter like domains"/>
    <property type="match status" value="1"/>
</dbReference>
<feature type="transmembrane region" description="Helical" evidence="8">
    <location>
        <begin position="175"/>
        <end position="195"/>
    </location>
</feature>
<comment type="similarity">
    <text evidence="2">Belongs to the major facilitator superfamily.</text>
</comment>
<dbReference type="InterPro" id="IPR020846">
    <property type="entry name" value="MFS_dom"/>
</dbReference>
<gene>
    <name evidence="10" type="primary">dotC_0</name>
    <name evidence="10" type="ORF">LOC62_04G006166</name>
</gene>
<feature type="transmembrane region" description="Helical" evidence="8">
    <location>
        <begin position="112"/>
        <end position="133"/>
    </location>
</feature>
<dbReference type="PRINTS" id="PR01036">
    <property type="entry name" value="TCRTETB"/>
</dbReference>
<feature type="transmembrane region" description="Helical" evidence="8">
    <location>
        <begin position="275"/>
        <end position="304"/>
    </location>
</feature>
<keyword evidence="4 8" id="KW-0812">Transmembrane</keyword>
<dbReference type="PANTHER" id="PTHR23501:SF78">
    <property type="entry name" value="MAJOR FACILITATOR SUPERFAMILY (MFS) PROFILE DOMAIN-CONTAINING PROTEIN-RELATED"/>
    <property type="match status" value="1"/>
</dbReference>
<dbReference type="FunFam" id="1.20.1720.10:FF:000013">
    <property type="entry name" value="Related to multidrug resistance proteins"/>
    <property type="match status" value="1"/>
</dbReference>
<comment type="subcellular location">
    <subcellularLocation>
        <location evidence="1">Endomembrane system</location>
        <topology evidence="1">Multi-pass membrane protein</topology>
    </subcellularLocation>
</comment>
<dbReference type="PANTHER" id="PTHR23501">
    <property type="entry name" value="MAJOR FACILITATOR SUPERFAMILY"/>
    <property type="match status" value="1"/>
</dbReference>
<dbReference type="GO" id="GO:0005886">
    <property type="term" value="C:plasma membrane"/>
    <property type="evidence" value="ECO:0007669"/>
    <property type="project" value="TreeGrafter"/>
</dbReference>
<keyword evidence="5 8" id="KW-1133">Transmembrane helix</keyword>
<dbReference type="Proteomes" id="UP000827549">
    <property type="component" value="Chromosome 4"/>
</dbReference>
<evidence type="ECO:0000256" key="6">
    <source>
        <dbReference type="ARBA" id="ARBA00023136"/>
    </source>
</evidence>
<feature type="domain" description="Major facilitator superfamily (MFS) profile" evidence="9">
    <location>
        <begin position="22"/>
        <end position="506"/>
    </location>
</feature>
<feature type="transmembrane region" description="Helical" evidence="8">
    <location>
        <begin position="378"/>
        <end position="400"/>
    </location>
</feature>
<dbReference type="RefSeq" id="XP_062628714.1">
    <property type="nucleotide sequence ID" value="XM_062772730.1"/>
</dbReference>
<dbReference type="SUPFAM" id="SSF103473">
    <property type="entry name" value="MFS general substrate transporter"/>
    <property type="match status" value="1"/>
</dbReference>
<dbReference type="GO" id="GO:0012505">
    <property type="term" value="C:endomembrane system"/>
    <property type="evidence" value="ECO:0007669"/>
    <property type="project" value="UniProtKB-SubCell"/>
</dbReference>
<evidence type="ECO:0000256" key="5">
    <source>
        <dbReference type="ARBA" id="ARBA00022989"/>
    </source>
</evidence>
<evidence type="ECO:0000313" key="11">
    <source>
        <dbReference type="Proteomes" id="UP000827549"/>
    </source>
</evidence>
<feature type="transmembrane region" description="Helical" evidence="8">
    <location>
        <begin position="216"/>
        <end position="237"/>
    </location>
</feature>
<keyword evidence="3" id="KW-0813">Transport</keyword>
<protein>
    <submittedName>
        <fullName evidence="10">Efflux pump dotC</fullName>
    </submittedName>
</protein>
<organism evidence="10 11">
    <name type="scientific">Vanrija pseudolonga</name>
    <dbReference type="NCBI Taxonomy" id="143232"/>
    <lineage>
        <taxon>Eukaryota</taxon>
        <taxon>Fungi</taxon>
        <taxon>Dikarya</taxon>
        <taxon>Basidiomycota</taxon>
        <taxon>Agaricomycotina</taxon>
        <taxon>Tremellomycetes</taxon>
        <taxon>Trichosporonales</taxon>
        <taxon>Trichosporonaceae</taxon>
        <taxon>Vanrija</taxon>
    </lineage>
</organism>
<reference evidence="10" key="1">
    <citation type="submission" date="2023-10" db="EMBL/GenBank/DDBJ databases">
        <authorList>
            <person name="Noh H."/>
        </authorList>
    </citation>
    <scope>NUCLEOTIDE SEQUENCE</scope>
    <source>
        <strain evidence="10">DUCC4014</strain>
    </source>
</reference>
<evidence type="ECO:0000256" key="4">
    <source>
        <dbReference type="ARBA" id="ARBA00022692"/>
    </source>
</evidence>
<sequence>MPTEIELQDQATRLPLRRLMIIYAGICSAMFIAFMDQSAVATAAPVIGNALNASATISWVGTAYWVANCTFQLMYGRLSDVFGRKHCLVVSLATLVLGNLLCGFAKTPVQLYVFRAISGIGGGGATNLSMIIVSDVVPLKERGKYQGLLSVAISLGNAAGPFIGGGLATAGQWRWLFHVTAILGALCGVGCQFALPLKPVTGSVGTKLAQIDYAGVLLSAAATVLILVPISGGGSIFAWDSSIVIALLTTGCVCAVGFILVEWRMARLPVLPMRIFATASSTTAVLGQFCIGLAYFAGIFYIPIYLQYVKVCTPLAAGALGLSYSMPQAGWAVVAGWYVSSTNKYKRVVVLGAGVWTLSVGLQQLWKVSTPLALSMTLLQLQAFGIGTVLQPSLIAALAATEEKDRAVVTASRNFFRTLGSSVGLAGANALYQAAVKSGLHRIDGLSDDQERMLVESSLAFDGLEDEVLQDIREVYASGLRKVFLFFLGVVAFYFVLTFFIKEVKFRADAPELSEKNGRGDVESGKAASVNSEKTDIGSASDKSAPDSPSLEARVPNLAYGDREPLSGSSTLAPNTPKMSAETFREEVDDKASNHKKSMED</sequence>
<keyword evidence="11" id="KW-1185">Reference proteome</keyword>
<keyword evidence="6 8" id="KW-0472">Membrane</keyword>
<feature type="transmembrane region" description="Helical" evidence="8">
    <location>
        <begin position="56"/>
        <end position="75"/>
    </location>
</feature>
<evidence type="ECO:0000256" key="3">
    <source>
        <dbReference type="ARBA" id="ARBA00022448"/>
    </source>
</evidence>
<feature type="compositionally biased region" description="Polar residues" evidence="7">
    <location>
        <begin position="567"/>
        <end position="578"/>
    </location>
</feature>
<feature type="compositionally biased region" description="Low complexity" evidence="7">
    <location>
        <begin position="539"/>
        <end position="550"/>
    </location>
</feature>
<dbReference type="PROSITE" id="PS50850">
    <property type="entry name" value="MFS"/>
    <property type="match status" value="1"/>
</dbReference>
<feature type="transmembrane region" description="Helical" evidence="8">
    <location>
        <begin position="145"/>
        <end position="163"/>
    </location>
</feature>
<feature type="transmembrane region" description="Helical" evidence="8">
    <location>
        <begin position="483"/>
        <end position="501"/>
    </location>
</feature>
<feature type="compositionally biased region" description="Basic and acidic residues" evidence="7">
    <location>
        <begin position="583"/>
        <end position="601"/>
    </location>
</feature>